<evidence type="ECO:0000313" key="2">
    <source>
        <dbReference type="Proteomes" id="UP001367771"/>
    </source>
</evidence>
<evidence type="ECO:0000313" key="1">
    <source>
        <dbReference type="EMBL" id="MEI5686017.1"/>
    </source>
</evidence>
<keyword evidence="2" id="KW-1185">Reference proteome</keyword>
<dbReference type="EMBL" id="JBBBDM010000001">
    <property type="protein sequence ID" value="MEI5686017.1"/>
    <property type="molecule type" value="Genomic_DNA"/>
</dbReference>
<reference evidence="1 2" key="1">
    <citation type="journal article" date="2013" name="Int. J. Syst. Evol. Microbiol.">
        <title>Sphingomonas kyungheensis sp. nov., a bacterium with ginsenoside-converting activity isolated from soil of a ginseng field.</title>
        <authorList>
            <person name="Son H.M."/>
            <person name="Yang J.E."/>
            <person name="Park Y."/>
            <person name="Han C.K."/>
            <person name="Kim S.G."/>
            <person name="Kook M."/>
            <person name="Yi T.H."/>
        </authorList>
    </citation>
    <scope>NUCLEOTIDE SEQUENCE [LARGE SCALE GENOMIC DNA]</scope>
    <source>
        <strain evidence="1 2">LMG 26582</strain>
    </source>
</reference>
<sequence>MERDVEYLRRREQHARGMARRADCRKARRAHRLLASAYAARRAALSPEAHPLLRLWRRLWDAAAG</sequence>
<dbReference type="RefSeq" id="WP_037535462.1">
    <property type="nucleotide sequence ID" value="NZ_JBBBDM010000001.1"/>
</dbReference>
<organism evidence="1 2">
    <name type="scientific">Sphingomonas kyungheensis</name>
    <dbReference type="NCBI Taxonomy" id="1069987"/>
    <lineage>
        <taxon>Bacteria</taxon>
        <taxon>Pseudomonadati</taxon>
        <taxon>Pseudomonadota</taxon>
        <taxon>Alphaproteobacteria</taxon>
        <taxon>Sphingomonadales</taxon>
        <taxon>Sphingomonadaceae</taxon>
        <taxon>Sphingomonas</taxon>
    </lineage>
</organism>
<gene>
    <name evidence="1" type="ORF">V8201_02870</name>
</gene>
<comment type="caution">
    <text evidence="1">The sequence shown here is derived from an EMBL/GenBank/DDBJ whole genome shotgun (WGS) entry which is preliminary data.</text>
</comment>
<proteinExistence type="predicted"/>
<accession>A0ABU8GYW0</accession>
<name>A0ABU8GYW0_9SPHN</name>
<dbReference type="Proteomes" id="UP001367771">
    <property type="component" value="Unassembled WGS sequence"/>
</dbReference>
<protein>
    <submittedName>
        <fullName evidence="1">Uncharacterized protein</fullName>
    </submittedName>
</protein>